<dbReference type="EMBL" id="VXIV02002664">
    <property type="protein sequence ID" value="KAF6023780.1"/>
    <property type="molecule type" value="Genomic_DNA"/>
</dbReference>
<evidence type="ECO:0000313" key="2">
    <source>
        <dbReference type="Proteomes" id="UP000593567"/>
    </source>
</evidence>
<name>A0A7J7JBZ5_BUGNE</name>
<dbReference type="AlphaFoldDB" id="A0A7J7JBZ5"/>
<gene>
    <name evidence="1" type="ORF">EB796_017912</name>
</gene>
<dbReference type="Proteomes" id="UP000593567">
    <property type="component" value="Unassembled WGS sequence"/>
</dbReference>
<proteinExistence type="predicted"/>
<evidence type="ECO:0000313" key="1">
    <source>
        <dbReference type="EMBL" id="KAF6023780.1"/>
    </source>
</evidence>
<organism evidence="1 2">
    <name type="scientific">Bugula neritina</name>
    <name type="common">Brown bryozoan</name>
    <name type="synonym">Sertularia neritina</name>
    <dbReference type="NCBI Taxonomy" id="10212"/>
    <lineage>
        <taxon>Eukaryota</taxon>
        <taxon>Metazoa</taxon>
        <taxon>Spiralia</taxon>
        <taxon>Lophotrochozoa</taxon>
        <taxon>Bryozoa</taxon>
        <taxon>Gymnolaemata</taxon>
        <taxon>Cheilostomatida</taxon>
        <taxon>Flustrina</taxon>
        <taxon>Buguloidea</taxon>
        <taxon>Bugulidae</taxon>
        <taxon>Bugula</taxon>
    </lineage>
</organism>
<sequence length="159" mass="17694">MLVEDLLFESPVYSMSDSLEFFSYPHGNVDSAKNWLTSTSSEEDIQYFTNSNSSNSMSQDSTSSTLDAISEILFASEVADNSNVTSQYPTTSEMMEKAYDGIDDFLSTCTSLSQQPTGVQYNMISTSLSLNCGDMCRSPHPPLLHPNTPRLYLHFKTYS</sequence>
<accession>A0A7J7JBZ5</accession>
<protein>
    <submittedName>
        <fullName evidence="1">Uncharacterized protein</fullName>
    </submittedName>
</protein>
<keyword evidence="2" id="KW-1185">Reference proteome</keyword>
<reference evidence="1" key="1">
    <citation type="submission" date="2020-06" db="EMBL/GenBank/DDBJ databases">
        <title>Draft genome of Bugula neritina, a colonial animal packing powerful symbionts and potential medicines.</title>
        <authorList>
            <person name="Rayko M."/>
        </authorList>
    </citation>
    <scope>NUCLEOTIDE SEQUENCE [LARGE SCALE GENOMIC DNA]</scope>
    <source>
        <strain evidence="1">Kwan_BN1</strain>
    </source>
</reference>
<comment type="caution">
    <text evidence="1">The sequence shown here is derived from an EMBL/GenBank/DDBJ whole genome shotgun (WGS) entry which is preliminary data.</text>
</comment>